<organism evidence="2 3">
    <name type="scientific">Colletotrichum kahawae</name>
    <name type="common">Coffee berry disease fungus</name>
    <dbReference type="NCBI Taxonomy" id="34407"/>
    <lineage>
        <taxon>Eukaryota</taxon>
        <taxon>Fungi</taxon>
        <taxon>Dikarya</taxon>
        <taxon>Ascomycota</taxon>
        <taxon>Pezizomycotina</taxon>
        <taxon>Sordariomycetes</taxon>
        <taxon>Hypocreomycetidae</taxon>
        <taxon>Glomerellales</taxon>
        <taxon>Glomerellaceae</taxon>
        <taxon>Colletotrichum</taxon>
        <taxon>Colletotrichum gloeosporioides species complex</taxon>
    </lineage>
</organism>
<evidence type="ECO:0000256" key="1">
    <source>
        <dbReference type="SAM" id="Phobius"/>
    </source>
</evidence>
<feature type="transmembrane region" description="Helical" evidence="1">
    <location>
        <begin position="222"/>
        <end position="240"/>
    </location>
</feature>
<keyword evidence="1" id="KW-0812">Transmembrane</keyword>
<keyword evidence="1" id="KW-1133">Transmembrane helix</keyword>
<dbReference type="InterPro" id="IPR010828">
    <property type="entry name" value="Atf2/Sli1-like"/>
</dbReference>
<dbReference type="EMBL" id="VYYT01000243">
    <property type="protein sequence ID" value="KAK2753214.1"/>
    <property type="molecule type" value="Genomic_DNA"/>
</dbReference>
<evidence type="ECO:0000313" key="2">
    <source>
        <dbReference type="EMBL" id="KAK2753214.1"/>
    </source>
</evidence>
<proteinExistence type="predicted"/>
<keyword evidence="3" id="KW-1185">Reference proteome</keyword>
<gene>
    <name evidence="2" type="ORF">CKAH01_17617</name>
</gene>
<sequence length="544" mass="60282">MATTTLTAKEGQDAATVQPSPYTIVRKTTQVDRMFYVYHRLGIQANVLVAARYASAKPGQNLDLSDETVFAALHAVVTKCPELGLVGVKEMNEDGKHFLSLASLSTINLDICVEFIDHNVPPLGSDLFEKLHSEWLWADGEVRPGQPWWKVLILGRRDVVFLFHHLVCDGSFGMTFHREFLASLNAPAASGMRQQAPREVHLNPERMRLNERVKNTIRKKPSVLGVIYNFLSFAFLRYFYSKGLFFTDFAPPRKFLKDSLGNPLPQERTSTQVYNYRIPAQKMEAILAACRSHGTTFTPLLMVMITGTLAADHYRKAKVGFTRYAVDMRPVCDFEDLAAGQGKMLNLAASVPEKERLGKYRKALPTMFSGDGTQQSRAYLDTKETWKLVRDYGKRMQKFRKGGTKSKLCKSWLSGNTMGPTLEEFVDKSLPSMNVVMQNSFSVSNLGALKATTVSAGGEEPAVRIEDVQFSTASPHGAVGYHGIVFNVAGMAGGDTVINACTEAGMAPDGLVRSVLDGVMARIDTLLLEQNTSSEKERKARSQV</sequence>
<keyword evidence="1" id="KW-0472">Membrane</keyword>
<evidence type="ECO:0000313" key="3">
    <source>
        <dbReference type="Proteomes" id="UP001281614"/>
    </source>
</evidence>
<protein>
    <recommendedName>
        <fullName evidence="4">Alcohol acetyltransferase</fullName>
    </recommendedName>
</protein>
<accession>A0AAD9YC23</accession>
<dbReference type="InterPro" id="IPR052058">
    <property type="entry name" value="Alcohol_O-acetyltransferase"/>
</dbReference>
<dbReference type="AlphaFoldDB" id="A0AAD9YC23"/>
<dbReference type="Pfam" id="PF07247">
    <property type="entry name" value="AATase"/>
    <property type="match status" value="1"/>
</dbReference>
<reference evidence="2" key="1">
    <citation type="submission" date="2023-02" db="EMBL/GenBank/DDBJ databases">
        <title>Colletotrichum kahawae CIFC_Que2 genome sequencing and assembly.</title>
        <authorList>
            <person name="Baroncelli R."/>
        </authorList>
    </citation>
    <scope>NUCLEOTIDE SEQUENCE</scope>
    <source>
        <strain evidence="2">CIFC_Que2</strain>
    </source>
</reference>
<comment type="caution">
    <text evidence="2">The sequence shown here is derived from an EMBL/GenBank/DDBJ whole genome shotgun (WGS) entry which is preliminary data.</text>
</comment>
<dbReference type="Proteomes" id="UP001281614">
    <property type="component" value="Unassembled WGS sequence"/>
</dbReference>
<dbReference type="PANTHER" id="PTHR28037">
    <property type="entry name" value="ALCOHOL O-ACETYLTRANSFERASE 1-RELATED"/>
    <property type="match status" value="1"/>
</dbReference>
<dbReference type="PANTHER" id="PTHR28037:SF1">
    <property type="entry name" value="ALCOHOL O-ACETYLTRANSFERASE 1-RELATED"/>
    <property type="match status" value="1"/>
</dbReference>
<evidence type="ECO:0008006" key="4">
    <source>
        <dbReference type="Google" id="ProtNLM"/>
    </source>
</evidence>
<name>A0AAD9YC23_COLKA</name>